<dbReference type="PROSITE" id="PS50977">
    <property type="entry name" value="HTH_TETR_2"/>
    <property type="match status" value="1"/>
</dbReference>
<organism evidence="4 5">
    <name type="scientific">Mycolicibacterium aichiense</name>
    <dbReference type="NCBI Taxonomy" id="1799"/>
    <lineage>
        <taxon>Bacteria</taxon>
        <taxon>Bacillati</taxon>
        <taxon>Actinomycetota</taxon>
        <taxon>Actinomycetes</taxon>
        <taxon>Mycobacteriales</taxon>
        <taxon>Mycobacteriaceae</taxon>
        <taxon>Mycolicibacterium</taxon>
    </lineage>
</organism>
<dbReference type="Proteomes" id="UP000467327">
    <property type="component" value="Chromosome"/>
</dbReference>
<dbReference type="GO" id="GO:0003677">
    <property type="term" value="F:DNA binding"/>
    <property type="evidence" value="ECO:0007669"/>
    <property type="project" value="UniProtKB-UniRule"/>
</dbReference>
<dbReference type="Pfam" id="PF00440">
    <property type="entry name" value="TetR_N"/>
    <property type="match status" value="1"/>
</dbReference>
<dbReference type="PRINTS" id="PR00455">
    <property type="entry name" value="HTHTETR"/>
</dbReference>
<gene>
    <name evidence="4" type="ORF">MAIC_26900</name>
</gene>
<reference evidence="4 5" key="1">
    <citation type="journal article" date="2019" name="Emerg. Microbes Infect.">
        <title>Comprehensive subspecies identification of 175 nontuberculous mycobacteria species based on 7547 genomic profiles.</title>
        <authorList>
            <person name="Matsumoto Y."/>
            <person name="Kinjo T."/>
            <person name="Motooka D."/>
            <person name="Nabeya D."/>
            <person name="Jung N."/>
            <person name="Uechi K."/>
            <person name="Horii T."/>
            <person name="Iida T."/>
            <person name="Fujita J."/>
            <person name="Nakamura S."/>
        </authorList>
    </citation>
    <scope>NUCLEOTIDE SEQUENCE [LARGE SCALE GENOMIC DNA]</scope>
    <source>
        <strain evidence="4 5">JCM 6376</strain>
    </source>
</reference>
<evidence type="ECO:0000256" key="2">
    <source>
        <dbReference type="PROSITE-ProRule" id="PRU00335"/>
    </source>
</evidence>
<dbReference type="KEGG" id="maic:MAIC_26900"/>
<dbReference type="AlphaFoldDB" id="A0AAD1HLY2"/>
<protein>
    <submittedName>
        <fullName evidence="4">TetR family transcriptional regulator</fullName>
    </submittedName>
</protein>
<evidence type="ECO:0000313" key="4">
    <source>
        <dbReference type="EMBL" id="BBX07887.1"/>
    </source>
</evidence>
<proteinExistence type="predicted"/>
<dbReference type="EMBL" id="AP022561">
    <property type="protein sequence ID" value="BBX07887.1"/>
    <property type="molecule type" value="Genomic_DNA"/>
</dbReference>
<accession>A0AAD1HLY2</accession>
<dbReference type="Gene3D" id="1.10.357.10">
    <property type="entry name" value="Tetracycline Repressor, domain 2"/>
    <property type="match status" value="1"/>
</dbReference>
<dbReference type="RefSeq" id="WP_115320001.1">
    <property type="nucleotide sequence ID" value="NZ_AP022561.1"/>
</dbReference>
<feature type="domain" description="HTH tetR-type" evidence="3">
    <location>
        <begin position="15"/>
        <end position="74"/>
    </location>
</feature>
<keyword evidence="1 2" id="KW-0238">DNA-binding</keyword>
<evidence type="ECO:0000259" key="3">
    <source>
        <dbReference type="PROSITE" id="PS50977"/>
    </source>
</evidence>
<keyword evidence="5" id="KW-1185">Reference proteome</keyword>
<dbReference type="SUPFAM" id="SSF46689">
    <property type="entry name" value="Homeodomain-like"/>
    <property type="match status" value="1"/>
</dbReference>
<evidence type="ECO:0000313" key="5">
    <source>
        <dbReference type="Proteomes" id="UP000467327"/>
    </source>
</evidence>
<dbReference type="InterPro" id="IPR009057">
    <property type="entry name" value="Homeodomain-like_sf"/>
</dbReference>
<feature type="DNA-binding region" description="H-T-H motif" evidence="2">
    <location>
        <begin position="37"/>
        <end position="56"/>
    </location>
</feature>
<dbReference type="InterPro" id="IPR001647">
    <property type="entry name" value="HTH_TetR"/>
</dbReference>
<evidence type="ECO:0000256" key="1">
    <source>
        <dbReference type="ARBA" id="ARBA00023125"/>
    </source>
</evidence>
<sequence>MRTRGWGGDVPASDDDAIARILTAARSAIEQFGERTTIADVARVLGVTRQTIYHYFANIDQLMAAVGAEASTSFIEGIQASLRGITDPADAVVEGIALALERLPGDPLVGLMVRAQRATALAEIVLRENSNARIQGRAMLIGLDIDWSALPPGAVDNVLHISLRTLQSLIITPPADSTELRELLRLWIDPAIRAMQSEASPTAPS</sequence>
<name>A0AAD1HLY2_9MYCO</name>